<gene>
    <name evidence="7" type="ORF">EDS130_LOCUS39913</name>
    <name evidence="8" type="ORF">XAT740_LOCUS41428</name>
</gene>
<evidence type="ECO:0000259" key="6">
    <source>
        <dbReference type="PROSITE" id="PS50405"/>
    </source>
</evidence>
<dbReference type="InterPro" id="IPR004046">
    <property type="entry name" value="GST_C"/>
</dbReference>
<keyword evidence="9" id="KW-1185">Reference proteome</keyword>
<evidence type="ECO:0000256" key="1">
    <source>
        <dbReference type="ARBA" id="ARBA00012452"/>
    </source>
</evidence>
<evidence type="ECO:0000313" key="10">
    <source>
        <dbReference type="Proteomes" id="UP000663852"/>
    </source>
</evidence>
<evidence type="ECO:0000313" key="7">
    <source>
        <dbReference type="EMBL" id="CAF1457183.1"/>
    </source>
</evidence>
<reference evidence="7" key="1">
    <citation type="submission" date="2021-02" db="EMBL/GenBank/DDBJ databases">
        <authorList>
            <person name="Nowell W R."/>
        </authorList>
    </citation>
    <scope>NUCLEOTIDE SEQUENCE</scope>
</reference>
<dbReference type="CDD" id="cd03039">
    <property type="entry name" value="GST_N_Sigma_like"/>
    <property type="match status" value="1"/>
</dbReference>
<name>A0A815Q155_ADIRI</name>
<dbReference type="InterPro" id="IPR036282">
    <property type="entry name" value="Glutathione-S-Trfase_C_sf"/>
</dbReference>
<dbReference type="CDD" id="cd03192">
    <property type="entry name" value="GST_C_Sigma_like"/>
    <property type="match status" value="1"/>
</dbReference>
<evidence type="ECO:0000313" key="8">
    <source>
        <dbReference type="EMBL" id="CAF1530490.1"/>
    </source>
</evidence>
<evidence type="ECO:0000256" key="2">
    <source>
        <dbReference type="ARBA" id="ARBA00022679"/>
    </source>
</evidence>
<dbReference type="PANTHER" id="PTHR11571:SF224">
    <property type="entry name" value="HEMATOPOIETIC PROSTAGLANDIN D SYNTHASE"/>
    <property type="match status" value="1"/>
</dbReference>
<comment type="catalytic activity">
    <reaction evidence="3">
        <text>RX + glutathione = an S-substituted glutathione + a halide anion + H(+)</text>
        <dbReference type="Rhea" id="RHEA:16437"/>
        <dbReference type="ChEBI" id="CHEBI:15378"/>
        <dbReference type="ChEBI" id="CHEBI:16042"/>
        <dbReference type="ChEBI" id="CHEBI:17792"/>
        <dbReference type="ChEBI" id="CHEBI:57925"/>
        <dbReference type="ChEBI" id="CHEBI:90779"/>
        <dbReference type="EC" id="2.5.1.18"/>
    </reaction>
</comment>
<dbReference type="SFLD" id="SFLDG01205">
    <property type="entry name" value="AMPS.1"/>
    <property type="match status" value="1"/>
</dbReference>
<dbReference type="FunFam" id="3.40.30.10:FF:000035">
    <property type="entry name" value="hematopoietic prostaglandin D synthase"/>
    <property type="match status" value="1"/>
</dbReference>
<dbReference type="OrthoDB" id="414243at2759"/>
<dbReference type="InterPro" id="IPR040079">
    <property type="entry name" value="Glutathione_S-Trfase"/>
</dbReference>
<dbReference type="FunFam" id="1.20.1050.10:FF:000030">
    <property type="entry name" value="Glutathione S-transferase S1"/>
    <property type="match status" value="1"/>
</dbReference>
<dbReference type="Gene3D" id="1.20.1050.10">
    <property type="match status" value="1"/>
</dbReference>
<comment type="caution">
    <text evidence="7">The sequence shown here is derived from an EMBL/GenBank/DDBJ whole genome shotgun (WGS) entry which is preliminary data.</text>
</comment>
<dbReference type="SFLD" id="SFLDG00363">
    <property type="entry name" value="AMPS_(cytGST):_Alpha-__Mu-__Pi"/>
    <property type="match status" value="1"/>
</dbReference>
<dbReference type="InterPro" id="IPR036249">
    <property type="entry name" value="Thioredoxin-like_sf"/>
</dbReference>
<dbReference type="EC" id="2.5.1.18" evidence="1"/>
<dbReference type="SFLD" id="SFLDS00019">
    <property type="entry name" value="Glutathione_Transferase_(cytos"/>
    <property type="match status" value="1"/>
</dbReference>
<evidence type="ECO:0000313" key="9">
    <source>
        <dbReference type="Proteomes" id="UP000663828"/>
    </source>
</evidence>
<dbReference type="AlphaFoldDB" id="A0A815Q155"/>
<evidence type="ECO:0000256" key="4">
    <source>
        <dbReference type="ARBA" id="ARBA00049616"/>
    </source>
</evidence>
<dbReference type="EMBL" id="CAJNOJ010000462">
    <property type="protein sequence ID" value="CAF1457183.1"/>
    <property type="molecule type" value="Genomic_DNA"/>
</dbReference>
<evidence type="ECO:0000256" key="3">
    <source>
        <dbReference type="ARBA" id="ARBA00047960"/>
    </source>
</evidence>
<protein>
    <recommendedName>
        <fullName evidence="1">glutathione transferase</fullName>
        <ecNumber evidence="1">2.5.1.18</ecNumber>
    </recommendedName>
</protein>
<comment type="function">
    <text evidence="4">S-crystallins are structural components of squids and octopi eye lens. Contains relatively little if any GST activity.</text>
</comment>
<dbReference type="GO" id="GO:0006749">
    <property type="term" value="P:glutathione metabolic process"/>
    <property type="evidence" value="ECO:0007669"/>
    <property type="project" value="TreeGrafter"/>
</dbReference>
<dbReference type="Proteomes" id="UP000663852">
    <property type="component" value="Unassembled WGS sequence"/>
</dbReference>
<proteinExistence type="predicted"/>
<dbReference type="PROSITE" id="PS50404">
    <property type="entry name" value="GST_NTER"/>
    <property type="match status" value="1"/>
</dbReference>
<sequence length="205" mass="23711">MSTYKLYYFNVRGVAEVSRLIFVAADQKYEDIRFERDQWPAHKSQMPLGQLPVLEVDGVQLPQSAAIGRFLAKKFHLAGKDDFEQAEADAVVDTIYDIIKAYSPVSQEPDQSKKQELTKKFFAEQLPKHLQNLEILGKLYGNGGVYFVDNHLTWADLFFHTFGETLLGIDEHILNNHPWLKQNRTEVEKHPRIAEYLKNRSKSPF</sequence>
<accession>A0A815Q155</accession>
<dbReference type="InterPro" id="IPR050213">
    <property type="entry name" value="GST_superfamily"/>
</dbReference>
<dbReference type="EMBL" id="CAJNOR010004844">
    <property type="protein sequence ID" value="CAF1530490.1"/>
    <property type="molecule type" value="Genomic_DNA"/>
</dbReference>
<feature type="domain" description="GST C-terminal" evidence="6">
    <location>
        <begin position="81"/>
        <end position="205"/>
    </location>
</feature>
<evidence type="ECO:0000259" key="5">
    <source>
        <dbReference type="PROSITE" id="PS50404"/>
    </source>
</evidence>
<dbReference type="Gene3D" id="3.40.30.10">
    <property type="entry name" value="Glutaredoxin"/>
    <property type="match status" value="1"/>
</dbReference>
<dbReference type="PROSITE" id="PS50405">
    <property type="entry name" value="GST_CTER"/>
    <property type="match status" value="1"/>
</dbReference>
<dbReference type="SUPFAM" id="SSF52833">
    <property type="entry name" value="Thioredoxin-like"/>
    <property type="match status" value="1"/>
</dbReference>
<dbReference type="InterPro" id="IPR010987">
    <property type="entry name" value="Glutathione-S-Trfase_C-like"/>
</dbReference>
<dbReference type="Pfam" id="PF02798">
    <property type="entry name" value="GST_N"/>
    <property type="match status" value="1"/>
</dbReference>
<dbReference type="Proteomes" id="UP000663828">
    <property type="component" value="Unassembled WGS sequence"/>
</dbReference>
<organism evidence="7 10">
    <name type="scientific">Adineta ricciae</name>
    <name type="common">Rotifer</name>
    <dbReference type="NCBI Taxonomy" id="249248"/>
    <lineage>
        <taxon>Eukaryota</taxon>
        <taxon>Metazoa</taxon>
        <taxon>Spiralia</taxon>
        <taxon>Gnathifera</taxon>
        <taxon>Rotifera</taxon>
        <taxon>Eurotatoria</taxon>
        <taxon>Bdelloidea</taxon>
        <taxon>Adinetida</taxon>
        <taxon>Adinetidae</taxon>
        <taxon>Adineta</taxon>
    </lineage>
</organism>
<keyword evidence="2" id="KW-0808">Transferase</keyword>
<dbReference type="InterPro" id="IPR004045">
    <property type="entry name" value="Glutathione_S-Trfase_N"/>
</dbReference>
<dbReference type="PANTHER" id="PTHR11571">
    <property type="entry name" value="GLUTATHIONE S-TRANSFERASE"/>
    <property type="match status" value="1"/>
</dbReference>
<feature type="domain" description="GST N-terminal" evidence="5">
    <location>
        <begin position="2"/>
        <end position="79"/>
    </location>
</feature>
<dbReference type="Pfam" id="PF14497">
    <property type="entry name" value="GST_C_3"/>
    <property type="match status" value="1"/>
</dbReference>
<dbReference type="SUPFAM" id="SSF47616">
    <property type="entry name" value="GST C-terminal domain-like"/>
    <property type="match status" value="1"/>
</dbReference>
<dbReference type="GO" id="GO:0004364">
    <property type="term" value="F:glutathione transferase activity"/>
    <property type="evidence" value="ECO:0007669"/>
    <property type="project" value="UniProtKB-EC"/>
</dbReference>